<keyword evidence="4" id="KW-1185">Reference proteome</keyword>
<dbReference type="Gene3D" id="1.10.510.10">
    <property type="entry name" value="Transferase(Phosphotransferase) domain 1"/>
    <property type="match status" value="1"/>
</dbReference>
<dbReference type="OrthoDB" id="5291879at2"/>
<comment type="similarity">
    <text evidence="1">Belongs to the fructosamine kinase family.</text>
</comment>
<evidence type="ECO:0000256" key="1">
    <source>
        <dbReference type="PIRNR" id="PIRNR006221"/>
    </source>
</evidence>
<evidence type="ECO:0000313" key="4">
    <source>
        <dbReference type="Proteomes" id="UP000473014"/>
    </source>
</evidence>
<feature type="region of interest" description="Disordered" evidence="2">
    <location>
        <begin position="123"/>
        <end position="164"/>
    </location>
</feature>
<dbReference type="PANTHER" id="PTHR12149">
    <property type="entry name" value="FRUCTOSAMINE 3 KINASE-RELATED PROTEIN"/>
    <property type="match status" value="1"/>
</dbReference>
<feature type="compositionally biased region" description="Basic and acidic residues" evidence="2">
    <location>
        <begin position="155"/>
        <end position="164"/>
    </location>
</feature>
<sequence length="320" mass="33473">MGHGNGPGARPVDVRPVSGGDICDAYRIVLPGGRAVFAKALPDAPEGFFAAEAAGLELLAATGAPAVPTVLAAEEDVLVLEWVEPGPPSAAQAERLGRELAAMHTVRAPAWGGALSNRFPDRFPGRFPGRPSGPPVFLGSVPLPSPPAPSSPKAPPDRRAPSREEGWPAFHARHRLLPLLRRAVDAGGIGGRDARDVERLCEELSADPADGTGLSGPPQPPAVVHGDLWSGNVLWAADGRARLIDPSAQGGHPETDLAVLELFGCPHLERLLSAYEEVRPVPGRRSRLPLHQLQHLLVHAVLFGPGYGTRCGTAARAALG</sequence>
<name>A0A6G2BCN0_9ACTN</name>
<dbReference type="EMBL" id="WIXO01000001">
    <property type="protein sequence ID" value="MTE20035.1"/>
    <property type="molecule type" value="Genomic_DNA"/>
</dbReference>
<feature type="compositionally biased region" description="Pro residues" evidence="2">
    <location>
        <begin position="143"/>
        <end position="154"/>
    </location>
</feature>
<dbReference type="InterPro" id="IPR011009">
    <property type="entry name" value="Kinase-like_dom_sf"/>
</dbReference>
<dbReference type="PIRSF" id="PIRSF006221">
    <property type="entry name" value="Ketosamine-3-kinase"/>
    <property type="match status" value="1"/>
</dbReference>
<evidence type="ECO:0000313" key="3">
    <source>
        <dbReference type="EMBL" id="MTE20035.1"/>
    </source>
</evidence>
<dbReference type="GO" id="GO:0016301">
    <property type="term" value="F:kinase activity"/>
    <property type="evidence" value="ECO:0007669"/>
    <property type="project" value="UniProtKB-UniRule"/>
</dbReference>
<keyword evidence="1 3" id="KW-0808">Transferase</keyword>
<dbReference type="PANTHER" id="PTHR12149:SF8">
    <property type="entry name" value="PROTEIN-RIBULOSAMINE 3-KINASE"/>
    <property type="match status" value="1"/>
</dbReference>
<accession>A0A6G2BCN0</accession>
<dbReference type="AlphaFoldDB" id="A0A6G2BCN0"/>
<keyword evidence="1" id="KW-0418">Kinase</keyword>
<dbReference type="SUPFAM" id="SSF56112">
    <property type="entry name" value="Protein kinase-like (PK-like)"/>
    <property type="match status" value="1"/>
</dbReference>
<dbReference type="InterPro" id="IPR016477">
    <property type="entry name" value="Fructo-/Ketosamine-3-kinase"/>
</dbReference>
<dbReference type="Gene3D" id="3.30.200.20">
    <property type="entry name" value="Phosphorylase Kinase, domain 1"/>
    <property type="match status" value="1"/>
</dbReference>
<gene>
    <name evidence="3" type="ORF">F0L17_13090</name>
</gene>
<protein>
    <submittedName>
        <fullName evidence="3">Phosphotransferase</fullName>
    </submittedName>
</protein>
<dbReference type="Pfam" id="PF03881">
    <property type="entry name" value="Fructosamin_kin"/>
    <property type="match status" value="2"/>
</dbReference>
<evidence type="ECO:0000256" key="2">
    <source>
        <dbReference type="SAM" id="MobiDB-lite"/>
    </source>
</evidence>
<comment type="caution">
    <text evidence="3">The sequence shown here is derived from an EMBL/GenBank/DDBJ whole genome shotgun (WGS) entry which is preliminary data.</text>
</comment>
<dbReference type="Proteomes" id="UP000473014">
    <property type="component" value="Unassembled WGS sequence"/>
</dbReference>
<proteinExistence type="inferred from homology"/>
<reference evidence="3 4" key="1">
    <citation type="submission" date="2019-11" db="EMBL/GenBank/DDBJ databases">
        <authorList>
            <person name="Yuan L."/>
        </authorList>
    </citation>
    <scope>NUCLEOTIDE SEQUENCE [LARGE SCALE GENOMIC DNA]</scope>
    <source>
        <strain evidence="3 4">TRM43335</strain>
    </source>
</reference>
<dbReference type="Gene3D" id="1.20.1270.240">
    <property type="match status" value="1"/>
</dbReference>
<organism evidence="3 4">
    <name type="scientific">Streptomyces taklimakanensis</name>
    <dbReference type="NCBI Taxonomy" id="2569853"/>
    <lineage>
        <taxon>Bacteria</taxon>
        <taxon>Bacillati</taxon>
        <taxon>Actinomycetota</taxon>
        <taxon>Actinomycetes</taxon>
        <taxon>Kitasatosporales</taxon>
        <taxon>Streptomycetaceae</taxon>
        <taxon>Streptomyces</taxon>
    </lineage>
</organism>